<sequence>MNFIATTLIGSAVSVLIGSSAIAADFEVDMLNKGPDGVMVFEPLMSKIAVGDTVTFVPKDKGHNAEAIKNMVPDGAEPFKGKINETVKQTFDKPGVYVIKCTPHFSMGMVAVIVVGDNPANVQAIKDAKLPKKARERTDKALSQL</sequence>
<evidence type="ECO:0000256" key="7">
    <source>
        <dbReference type="NCBIfam" id="TIGR02375"/>
    </source>
</evidence>
<dbReference type="CDD" id="cd04218">
    <property type="entry name" value="Pseudoazurin"/>
    <property type="match status" value="1"/>
</dbReference>
<evidence type="ECO:0000256" key="4">
    <source>
        <dbReference type="ARBA" id="ARBA00022764"/>
    </source>
</evidence>
<gene>
    <name evidence="11" type="primary">bcp</name>
    <name evidence="11" type="ORF">AGR3A_pa20009</name>
</gene>
<feature type="binding site" evidence="8">
    <location>
        <position position="104"/>
    </location>
    <ligand>
        <name>Cu cation</name>
        <dbReference type="ChEBI" id="CHEBI:23378"/>
    </ligand>
</feature>
<dbReference type="PRINTS" id="PR00156">
    <property type="entry name" value="COPPERBLUE"/>
</dbReference>
<evidence type="ECO:0000256" key="3">
    <source>
        <dbReference type="ARBA" id="ARBA00022723"/>
    </source>
</evidence>
<evidence type="ECO:0000256" key="1">
    <source>
        <dbReference type="ARBA" id="ARBA00004418"/>
    </source>
</evidence>
<dbReference type="Gene3D" id="2.60.40.420">
    <property type="entry name" value="Cupredoxins - blue copper proteins"/>
    <property type="match status" value="1"/>
</dbReference>
<evidence type="ECO:0000259" key="10">
    <source>
        <dbReference type="Pfam" id="PF00127"/>
    </source>
</evidence>
<comment type="cofactor">
    <cofactor evidence="8">
        <name>Cu cation</name>
        <dbReference type="ChEBI" id="CHEBI:23378"/>
    </cofactor>
    <text evidence="8">Binds 1 copper ion per subunit.</text>
</comment>
<evidence type="ECO:0000256" key="5">
    <source>
        <dbReference type="ARBA" id="ARBA00022982"/>
    </source>
</evidence>
<evidence type="ECO:0000256" key="2">
    <source>
        <dbReference type="ARBA" id="ARBA00022448"/>
    </source>
</evidence>
<dbReference type="InterPro" id="IPR008972">
    <property type="entry name" value="Cupredoxin"/>
</dbReference>
<organism evidence="11 12">
    <name type="scientific">Agrobacterium tomkonis CFBP 6623</name>
    <dbReference type="NCBI Taxonomy" id="1183432"/>
    <lineage>
        <taxon>Bacteria</taxon>
        <taxon>Pseudomonadati</taxon>
        <taxon>Pseudomonadota</taxon>
        <taxon>Alphaproteobacteria</taxon>
        <taxon>Hyphomicrobiales</taxon>
        <taxon>Rhizobiaceae</taxon>
        <taxon>Rhizobium/Agrobacterium group</taxon>
        <taxon>Agrobacterium</taxon>
        <taxon>Agrobacterium tumefaciens complex</taxon>
    </lineage>
</organism>
<dbReference type="GO" id="GO:0009055">
    <property type="term" value="F:electron transfer activity"/>
    <property type="evidence" value="ECO:0007669"/>
    <property type="project" value="InterPro"/>
</dbReference>
<keyword evidence="3 8" id="KW-0479">Metal-binding</keyword>
<accession>A0A1S7S8W8</accession>
<name>A0A1S7S8W8_9HYPH</name>
<evidence type="ECO:0000313" key="12">
    <source>
        <dbReference type="Proteomes" id="UP000191988"/>
    </source>
</evidence>
<dbReference type="GO" id="GO:0042597">
    <property type="term" value="C:periplasmic space"/>
    <property type="evidence" value="ECO:0007669"/>
    <property type="project" value="UniProtKB-SubCell"/>
</dbReference>
<dbReference type="InterPro" id="IPR002386">
    <property type="entry name" value="Amicyanin/Pseudoazurin"/>
</dbReference>
<dbReference type="InterPro" id="IPR012745">
    <property type="entry name" value="Pseudoazurin"/>
</dbReference>
<dbReference type="GO" id="GO:0005507">
    <property type="term" value="F:copper ion binding"/>
    <property type="evidence" value="ECO:0007669"/>
    <property type="project" value="UniProtKB-UniRule"/>
</dbReference>
<reference evidence="12" key="1">
    <citation type="submission" date="2016-01" db="EMBL/GenBank/DDBJ databases">
        <authorList>
            <person name="Regsiter A."/>
            <person name="william w."/>
        </authorList>
    </citation>
    <scope>NUCLEOTIDE SEQUENCE [LARGE SCALE GENOMIC DNA]</scope>
    <source>
        <strain evidence="12">CFBP 6623</strain>
    </source>
</reference>
<dbReference type="AlphaFoldDB" id="A0A1S7S8W8"/>
<dbReference type="STRING" id="1183432.AGR3A_pa20009"/>
<feature type="signal peptide" evidence="9">
    <location>
        <begin position="1"/>
        <end position="23"/>
    </location>
</feature>
<dbReference type="SUPFAM" id="SSF49503">
    <property type="entry name" value="Cupredoxins"/>
    <property type="match status" value="1"/>
</dbReference>
<comment type="subcellular location">
    <subcellularLocation>
        <location evidence="1">Periplasm</location>
    </subcellularLocation>
</comment>
<keyword evidence="12" id="KW-1185">Reference proteome</keyword>
<evidence type="ECO:0000256" key="8">
    <source>
        <dbReference type="PIRSR" id="PIRSR602386-1"/>
    </source>
</evidence>
<dbReference type="RefSeq" id="WP_080843297.1">
    <property type="nucleotide sequence ID" value="NZ_LT009725.1"/>
</dbReference>
<evidence type="ECO:0000256" key="9">
    <source>
        <dbReference type="SAM" id="SignalP"/>
    </source>
</evidence>
<keyword evidence="4" id="KW-0574">Periplasm</keyword>
<evidence type="ECO:0000313" key="11">
    <source>
        <dbReference type="EMBL" id="CUX64529.1"/>
    </source>
</evidence>
<keyword evidence="5" id="KW-0249">Electron transport</keyword>
<feature type="binding site" evidence="8">
    <location>
        <position position="101"/>
    </location>
    <ligand>
        <name>Cu cation</name>
        <dbReference type="ChEBI" id="CHEBI:23378"/>
    </ligand>
</feature>
<keyword evidence="9" id="KW-0732">Signal</keyword>
<dbReference type="NCBIfam" id="TIGR02375">
    <property type="entry name" value="pseudoazurin"/>
    <property type="match status" value="1"/>
</dbReference>
<dbReference type="Proteomes" id="UP000191988">
    <property type="component" value="Unassembled WGS sequence"/>
</dbReference>
<feature type="binding site" evidence="8">
    <location>
        <position position="63"/>
    </location>
    <ligand>
        <name>Cu cation</name>
        <dbReference type="ChEBI" id="CHEBI:23378"/>
    </ligand>
</feature>
<feature type="domain" description="Blue (type 1) copper" evidence="10">
    <location>
        <begin position="29"/>
        <end position="115"/>
    </location>
</feature>
<feature type="binding site" evidence="8">
    <location>
        <position position="109"/>
    </location>
    <ligand>
        <name>Cu cation</name>
        <dbReference type="ChEBI" id="CHEBI:23378"/>
    </ligand>
</feature>
<dbReference type="InterPro" id="IPR001235">
    <property type="entry name" value="Copper_blue_Plastocyanin"/>
</dbReference>
<keyword evidence="6 8" id="KW-0186">Copper</keyword>
<dbReference type="PRINTS" id="PR00155">
    <property type="entry name" value="AMICYANIN"/>
</dbReference>
<feature type="chain" id="PRO_5013363416" description="Pseudoazurin" evidence="9">
    <location>
        <begin position="24"/>
        <end position="145"/>
    </location>
</feature>
<proteinExistence type="predicted"/>
<protein>
    <recommendedName>
        <fullName evidence="7">Pseudoazurin</fullName>
    </recommendedName>
</protein>
<keyword evidence="2" id="KW-0813">Transport</keyword>
<dbReference type="EMBL" id="FBWK01000066">
    <property type="protein sequence ID" value="CUX64529.1"/>
    <property type="molecule type" value="Genomic_DNA"/>
</dbReference>
<dbReference type="InterPro" id="IPR000923">
    <property type="entry name" value="BlueCu_1"/>
</dbReference>
<dbReference type="Pfam" id="PF00127">
    <property type="entry name" value="Copper-bind"/>
    <property type="match status" value="1"/>
</dbReference>
<evidence type="ECO:0000256" key="6">
    <source>
        <dbReference type="ARBA" id="ARBA00023008"/>
    </source>
</evidence>